<feature type="non-terminal residue" evidence="1">
    <location>
        <position position="1"/>
    </location>
</feature>
<name>A0A812ZZ50_9DINO</name>
<keyword evidence="2" id="KW-1185">Reference proteome</keyword>
<dbReference type="EMBL" id="CAJNJA010051253">
    <property type="protein sequence ID" value="CAE7843512.1"/>
    <property type="molecule type" value="Genomic_DNA"/>
</dbReference>
<dbReference type="AlphaFoldDB" id="A0A812ZZ50"/>
<organism evidence="1 2">
    <name type="scientific">Symbiodinium necroappetens</name>
    <dbReference type="NCBI Taxonomy" id="1628268"/>
    <lineage>
        <taxon>Eukaryota</taxon>
        <taxon>Sar</taxon>
        <taxon>Alveolata</taxon>
        <taxon>Dinophyceae</taxon>
        <taxon>Suessiales</taxon>
        <taxon>Symbiodiniaceae</taxon>
        <taxon>Symbiodinium</taxon>
    </lineage>
</organism>
<protein>
    <submittedName>
        <fullName evidence="1">TetA protein</fullName>
    </submittedName>
</protein>
<proteinExistence type="predicted"/>
<feature type="non-terminal residue" evidence="1">
    <location>
        <position position="74"/>
    </location>
</feature>
<evidence type="ECO:0000313" key="1">
    <source>
        <dbReference type="EMBL" id="CAE7843512.1"/>
    </source>
</evidence>
<gene>
    <name evidence="1" type="primary">tetA</name>
    <name evidence="1" type="ORF">SNEC2469_LOCUS25777</name>
</gene>
<reference evidence="1" key="1">
    <citation type="submission" date="2021-02" db="EMBL/GenBank/DDBJ databases">
        <authorList>
            <person name="Dougan E. K."/>
            <person name="Rhodes N."/>
            <person name="Thang M."/>
            <person name="Chan C."/>
        </authorList>
    </citation>
    <scope>NUCLEOTIDE SEQUENCE</scope>
</reference>
<evidence type="ECO:0000313" key="2">
    <source>
        <dbReference type="Proteomes" id="UP000601435"/>
    </source>
</evidence>
<sequence>TALAGADELRDGLRTTEVQKLRQELAEGTRECEEGMNKVPGDAAETHAAESRAAWQELLNLWQELASDLESLAE</sequence>
<accession>A0A812ZZ50</accession>
<dbReference type="Proteomes" id="UP000601435">
    <property type="component" value="Unassembled WGS sequence"/>
</dbReference>
<comment type="caution">
    <text evidence="1">The sequence shown here is derived from an EMBL/GenBank/DDBJ whole genome shotgun (WGS) entry which is preliminary data.</text>
</comment>